<evidence type="ECO:0000313" key="3">
    <source>
        <dbReference type="EMBL" id="OTP27807.1"/>
    </source>
</evidence>
<dbReference type="InterPro" id="IPR013320">
    <property type="entry name" value="ConA-like_dom_sf"/>
</dbReference>
<protein>
    <submittedName>
        <fullName evidence="3">Uncharacterized protein</fullName>
    </submittedName>
</protein>
<dbReference type="Proteomes" id="UP000195024">
    <property type="component" value="Unassembled WGS sequence"/>
</dbReference>
<comment type="caution">
    <text evidence="3">The sequence shown here is derived from an EMBL/GenBank/DDBJ whole genome shotgun (WGS) entry which is preliminary data.</text>
</comment>
<evidence type="ECO:0000256" key="2">
    <source>
        <dbReference type="SAM" id="Phobius"/>
    </source>
</evidence>
<gene>
    <name evidence="3" type="ORF">A5802_001543</name>
</gene>
<keyword evidence="2" id="KW-1133">Transmembrane helix</keyword>
<dbReference type="PROSITE" id="PS51257">
    <property type="entry name" value="PROKAR_LIPOPROTEIN"/>
    <property type="match status" value="1"/>
</dbReference>
<dbReference type="Gene3D" id="2.60.120.200">
    <property type="match status" value="1"/>
</dbReference>
<evidence type="ECO:0000313" key="4">
    <source>
        <dbReference type="Proteomes" id="UP000195024"/>
    </source>
</evidence>
<dbReference type="SUPFAM" id="SSF49899">
    <property type="entry name" value="Concanavalin A-like lectins/glucanases"/>
    <property type="match status" value="1"/>
</dbReference>
<organism evidence="3 4">
    <name type="scientific">Enterococcus mundtii</name>
    <dbReference type="NCBI Taxonomy" id="53346"/>
    <lineage>
        <taxon>Bacteria</taxon>
        <taxon>Bacillati</taxon>
        <taxon>Bacillota</taxon>
        <taxon>Bacilli</taxon>
        <taxon>Lactobacillales</taxon>
        <taxon>Enterococcaceae</taxon>
        <taxon>Enterococcus</taxon>
    </lineage>
</organism>
<proteinExistence type="predicted"/>
<keyword evidence="2" id="KW-0812">Transmembrane</keyword>
<feature type="compositionally biased region" description="Acidic residues" evidence="1">
    <location>
        <begin position="176"/>
        <end position="188"/>
    </location>
</feature>
<reference evidence="3 4" key="1">
    <citation type="submission" date="2017-05" db="EMBL/GenBank/DDBJ databases">
        <title>The Genome Sequence of Enterococcus mundtii 6B1_DIV0119.</title>
        <authorList>
            <consortium name="The Broad Institute Genomics Platform"/>
            <consortium name="The Broad Institute Genomic Center for Infectious Diseases"/>
            <person name="Earl A."/>
            <person name="Manson A."/>
            <person name="Schwartman J."/>
            <person name="Gilmore M."/>
            <person name="Abouelleil A."/>
            <person name="Cao P."/>
            <person name="Chapman S."/>
            <person name="Cusick C."/>
            <person name="Shea T."/>
            <person name="Young S."/>
            <person name="Neafsey D."/>
            <person name="Nusbaum C."/>
            <person name="Birren B."/>
        </authorList>
    </citation>
    <scope>NUCLEOTIDE SEQUENCE [LARGE SCALE GENOMIC DNA]</scope>
    <source>
        <strain evidence="3 4">6B1_DIV0119</strain>
    </source>
</reference>
<dbReference type="EMBL" id="NGMS01000001">
    <property type="protein sequence ID" value="OTP27807.1"/>
    <property type="molecule type" value="Genomic_DNA"/>
</dbReference>
<name>A0A242L0S7_ENTMU</name>
<evidence type="ECO:0000256" key="1">
    <source>
        <dbReference type="SAM" id="MobiDB-lite"/>
    </source>
</evidence>
<keyword evidence="2" id="KW-0472">Membrane</keyword>
<dbReference type="RefSeq" id="WP_086334922.1">
    <property type="nucleotide sequence ID" value="NZ_NGMS01000001.1"/>
</dbReference>
<feature type="transmembrane region" description="Helical" evidence="2">
    <location>
        <begin position="12"/>
        <end position="35"/>
    </location>
</feature>
<dbReference type="AlphaFoldDB" id="A0A242L0S7"/>
<accession>A0A242L0S7</accession>
<feature type="compositionally biased region" description="Polar residues" evidence="1">
    <location>
        <begin position="145"/>
        <end position="175"/>
    </location>
</feature>
<sequence>MEMLNNKKTNSWFFCMLSFIFIAFLVGGACSISYADEDQSQQTKPFAQNEHLAFYLEETDKDVKFHVDKSLPESLQFMMTILDSKEAKVPLFLNEDSVSENQWLTEEQVTSLSFTKPMQPIRLFIHYQRNDGVVRELTPPEGQLVQMTPQQANAQSTVSESELTDKMNSSSSTVEENGESGESPETDETQQSSGESKIAEEQDTSSSDYQPPMARAAQAFATGTGSQYVPPGAIPISGAFAAPNGGAVVSNVTNTNDNGGKPFSQISLSGSNNWTSIWSNDAYRLDFTKSFSQRVYVNFGTQQADGVAFVMHNDARKTTAITNSRAVGVDGQNLGVYGATGGYYELLAQRTPETTAIRNSFAVEFDLFANEAVTGRARYDAQIPAGSTPHMAYTFPGNLSRTYQPINAVNGDLGANDWFTLTLANPGRIKHNSLIPLNGAVSTNVQDGTWYEFNYSFNSATRNFTYSFRNPVNGAKTTDTTIPWGDLNSELQLATNNNRAYWGFTAANGSVSGQVRFAFTQPPIPIGATVTSNVLDNANTSVTVPSTDTSKSKYLMSEQPAKIQSTIKVNTGEAALNTTRWTTVLDVKAINLATNATVTPTITKTTAAGVTSTIAPKNLATVVTNNATTGVITVVTTIANNAINLNPGDSATLSYSAPTRTLSADTLTSYGSSVLANPVGTTPNDTTNVTYYGDTVYYWVKKTDQFTTLSWENVNTVTNFSETLDISANHDPGYKRTFYWKDLDVGDRLSFKVRKGTTYLTDVPFSDVTTTGATNFNANTQLVIPTKYFDYGENKFVIEVYSSGKMTKPEEPAASLNLSVNYTGELRLEQAPSTFKWTNRKVRQSKGILDRDAGNSLELKVWDSRDPRTTRNWSVGLSITSGTNAPFSFVWKTSPTSAVQNLGNSPIKVFDSASVTPTGYVYTLNMSENAGVLLNSSKLLPVGDYSGRATANWKLYNTATIE</sequence>
<feature type="region of interest" description="Disordered" evidence="1">
    <location>
        <begin position="144"/>
        <end position="210"/>
    </location>
</feature>